<reference evidence="11 12" key="1">
    <citation type="submission" date="2019-11" db="EMBL/GenBank/DDBJ databases">
        <title>Draft genome sequences of five Paenibacillus species of dairy origin.</title>
        <authorList>
            <person name="Olajide A.M."/>
            <person name="Chen S."/>
            <person name="Lapointe G."/>
        </authorList>
    </citation>
    <scope>NUCLEOTIDE SEQUENCE [LARGE SCALE GENOMIC DNA]</scope>
    <source>
        <strain evidence="11 12">12CR55</strain>
    </source>
</reference>
<evidence type="ECO:0000256" key="7">
    <source>
        <dbReference type="ARBA" id="ARBA00023163"/>
    </source>
</evidence>
<dbReference type="Pfam" id="PF12833">
    <property type="entry name" value="HTH_18"/>
    <property type="match status" value="1"/>
</dbReference>
<dbReference type="CDD" id="cd17536">
    <property type="entry name" value="REC_YesN-like"/>
    <property type="match status" value="1"/>
</dbReference>
<accession>A0A7X2Z4M6</accession>
<dbReference type="Pfam" id="PF17853">
    <property type="entry name" value="GGDEF_2"/>
    <property type="match status" value="1"/>
</dbReference>
<dbReference type="InterPro" id="IPR041522">
    <property type="entry name" value="CdaR_GGDEF"/>
</dbReference>
<dbReference type="RefSeq" id="WP_155612845.1">
    <property type="nucleotide sequence ID" value="NZ_WNZW01000012.1"/>
</dbReference>
<dbReference type="InterPro" id="IPR001789">
    <property type="entry name" value="Sig_transdc_resp-reg_receiver"/>
</dbReference>
<dbReference type="PROSITE" id="PS50110">
    <property type="entry name" value="RESPONSE_REGULATORY"/>
    <property type="match status" value="1"/>
</dbReference>
<dbReference type="GO" id="GO:0005737">
    <property type="term" value="C:cytoplasm"/>
    <property type="evidence" value="ECO:0007669"/>
    <property type="project" value="UniProtKB-SubCell"/>
</dbReference>
<dbReference type="Pfam" id="PF00072">
    <property type="entry name" value="Response_reg"/>
    <property type="match status" value="1"/>
</dbReference>
<evidence type="ECO:0000256" key="4">
    <source>
        <dbReference type="ARBA" id="ARBA00023012"/>
    </source>
</evidence>
<dbReference type="Gene3D" id="1.10.10.60">
    <property type="entry name" value="Homeodomain-like"/>
    <property type="match status" value="2"/>
</dbReference>
<evidence type="ECO:0000259" key="9">
    <source>
        <dbReference type="PROSITE" id="PS01124"/>
    </source>
</evidence>
<comment type="caution">
    <text evidence="11">The sequence shown here is derived from an EMBL/GenBank/DDBJ whole genome shotgun (WGS) entry which is preliminary data.</text>
</comment>
<keyword evidence="4" id="KW-0902">Two-component regulatory system</keyword>
<dbReference type="PROSITE" id="PS01124">
    <property type="entry name" value="HTH_ARAC_FAMILY_2"/>
    <property type="match status" value="1"/>
</dbReference>
<dbReference type="SUPFAM" id="SSF46689">
    <property type="entry name" value="Homeodomain-like"/>
    <property type="match status" value="2"/>
</dbReference>
<evidence type="ECO:0000256" key="3">
    <source>
        <dbReference type="ARBA" id="ARBA00022553"/>
    </source>
</evidence>
<organism evidence="11 12">
    <name type="scientific">Paenibacillus woosongensis</name>
    <dbReference type="NCBI Taxonomy" id="307580"/>
    <lineage>
        <taxon>Bacteria</taxon>
        <taxon>Bacillati</taxon>
        <taxon>Bacillota</taxon>
        <taxon>Bacilli</taxon>
        <taxon>Bacillales</taxon>
        <taxon>Paenibacillaceae</taxon>
        <taxon>Paenibacillus</taxon>
    </lineage>
</organism>
<dbReference type="GO" id="GO:0000160">
    <property type="term" value="P:phosphorelay signal transduction system"/>
    <property type="evidence" value="ECO:0007669"/>
    <property type="project" value="UniProtKB-KW"/>
</dbReference>
<dbReference type="InterPro" id="IPR018060">
    <property type="entry name" value="HTH_AraC"/>
</dbReference>
<sequence length="554" mass="62972">MYKLILADDEADVREGLAEQIDWAGLGFMVMDTAENGKEAAELIDKHVPDVVVTDIQMPFMSGLQLSDWIRTHYPSTKIIILTGFEEFEYAQQAIRLQIDEYLLKPFSSGELAEVLRKVKRNIDEELAERENVQSLTAHYRQSLPVLQSLFLSSLVSRRLPDAEIREKSRNYELDLDGGGYMVSVISVDTLVLPEEEEGGSGGSSAARALSLRDMKDNQLQLFAVLNIANEIMERERYGRAFIHHDVVVLLTICPDNDKEHISARTLEILEEIRFSVTRYLKLSVTAGGGSVVRNLSDLTISYEDAQQALDYRLILGHNKVIWIHDVESRQSIPFIYDDTREKELTRCLKVGSDLELQDLLDELFSVMVDSKVSYEDFQVHLLEMLTTVIRVAKESGVNLDQLFGNEGALLGHFAKINHASEAKTWFNGICAKLRSSIASDRQSSYSQLVAEAKAYIEGNFHDSDMSINKVCRHLHISTGYFSNIFKREMKMTFVNYLLGIRMEAAQYLLRSTELKAFEIAERVGFTDPNYFSFCFRKKFGISPKEYRNGTGRT</sequence>
<comment type="subcellular location">
    <subcellularLocation>
        <location evidence="1">Cytoplasm</location>
    </subcellularLocation>
</comment>
<keyword evidence="3 8" id="KW-0597">Phosphoprotein</keyword>
<evidence type="ECO:0000259" key="10">
    <source>
        <dbReference type="PROSITE" id="PS50110"/>
    </source>
</evidence>
<feature type="domain" description="HTH araC/xylS-type" evidence="9">
    <location>
        <begin position="451"/>
        <end position="550"/>
    </location>
</feature>
<dbReference type="Gene3D" id="3.40.50.2300">
    <property type="match status" value="1"/>
</dbReference>
<dbReference type="OrthoDB" id="9794370at2"/>
<evidence type="ECO:0000256" key="2">
    <source>
        <dbReference type="ARBA" id="ARBA00022490"/>
    </source>
</evidence>
<feature type="modified residue" description="4-aspartylphosphate" evidence="8">
    <location>
        <position position="55"/>
    </location>
</feature>
<evidence type="ECO:0000313" key="12">
    <source>
        <dbReference type="Proteomes" id="UP000447876"/>
    </source>
</evidence>
<dbReference type="SUPFAM" id="SSF52172">
    <property type="entry name" value="CheY-like"/>
    <property type="match status" value="1"/>
</dbReference>
<dbReference type="PANTHER" id="PTHR42713:SF3">
    <property type="entry name" value="TRANSCRIPTIONAL REGULATORY PROTEIN HPTR"/>
    <property type="match status" value="1"/>
</dbReference>
<evidence type="ECO:0000256" key="1">
    <source>
        <dbReference type="ARBA" id="ARBA00004496"/>
    </source>
</evidence>
<gene>
    <name evidence="11" type="ORF">GNP95_21235</name>
</gene>
<feature type="domain" description="Response regulatory" evidence="10">
    <location>
        <begin position="3"/>
        <end position="120"/>
    </location>
</feature>
<dbReference type="PRINTS" id="PR00032">
    <property type="entry name" value="HTHARAC"/>
</dbReference>
<evidence type="ECO:0000256" key="5">
    <source>
        <dbReference type="ARBA" id="ARBA00023015"/>
    </source>
</evidence>
<dbReference type="PANTHER" id="PTHR42713">
    <property type="entry name" value="HISTIDINE KINASE-RELATED"/>
    <property type="match status" value="1"/>
</dbReference>
<evidence type="ECO:0000313" key="11">
    <source>
        <dbReference type="EMBL" id="MUG47478.1"/>
    </source>
</evidence>
<dbReference type="GO" id="GO:0043565">
    <property type="term" value="F:sequence-specific DNA binding"/>
    <property type="evidence" value="ECO:0007669"/>
    <property type="project" value="InterPro"/>
</dbReference>
<dbReference type="InterPro" id="IPR020449">
    <property type="entry name" value="Tscrpt_reg_AraC-type_HTH"/>
</dbReference>
<keyword evidence="7" id="KW-0804">Transcription</keyword>
<dbReference type="Proteomes" id="UP000447876">
    <property type="component" value="Unassembled WGS sequence"/>
</dbReference>
<dbReference type="AlphaFoldDB" id="A0A7X2Z4M6"/>
<dbReference type="InterPro" id="IPR011006">
    <property type="entry name" value="CheY-like_superfamily"/>
</dbReference>
<dbReference type="SMART" id="SM00342">
    <property type="entry name" value="HTH_ARAC"/>
    <property type="match status" value="1"/>
</dbReference>
<evidence type="ECO:0000256" key="8">
    <source>
        <dbReference type="PROSITE-ProRule" id="PRU00169"/>
    </source>
</evidence>
<dbReference type="InterPro" id="IPR051552">
    <property type="entry name" value="HptR"/>
</dbReference>
<dbReference type="GO" id="GO:0003700">
    <property type="term" value="F:DNA-binding transcription factor activity"/>
    <property type="evidence" value="ECO:0007669"/>
    <property type="project" value="InterPro"/>
</dbReference>
<evidence type="ECO:0000256" key="6">
    <source>
        <dbReference type="ARBA" id="ARBA00023125"/>
    </source>
</evidence>
<keyword evidence="6" id="KW-0238">DNA-binding</keyword>
<protein>
    <submittedName>
        <fullName evidence="11">Response regulator</fullName>
    </submittedName>
</protein>
<proteinExistence type="predicted"/>
<dbReference type="SMART" id="SM00448">
    <property type="entry name" value="REC"/>
    <property type="match status" value="1"/>
</dbReference>
<name>A0A7X2Z4M6_9BACL</name>
<keyword evidence="2" id="KW-0963">Cytoplasm</keyword>
<keyword evidence="5" id="KW-0805">Transcription regulation</keyword>
<dbReference type="InterPro" id="IPR009057">
    <property type="entry name" value="Homeodomain-like_sf"/>
</dbReference>
<dbReference type="EMBL" id="WNZW01000012">
    <property type="protein sequence ID" value="MUG47478.1"/>
    <property type="molecule type" value="Genomic_DNA"/>
</dbReference>